<dbReference type="GO" id="GO:0003677">
    <property type="term" value="F:DNA binding"/>
    <property type="evidence" value="ECO:0007669"/>
    <property type="project" value="InterPro"/>
</dbReference>
<evidence type="ECO:0000313" key="5">
    <source>
        <dbReference type="EMBL" id="BDE07523.1"/>
    </source>
</evidence>
<dbReference type="Proteomes" id="UP001317532">
    <property type="component" value="Chromosome"/>
</dbReference>
<sequence>MRPWLLSVARNAAIDDGRRKRRGFVALLRGFLQAPTESDPAETVVGRGSAREAYDLLAMLSTEQRRVVELAYFGELTQTEIAAALGVPLGTVKSRLRLALGHLRSSVSATRREIR</sequence>
<name>A0AAN1XZW2_UNVUL</name>
<dbReference type="CDD" id="cd06171">
    <property type="entry name" value="Sigma70_r4"/>
    <property type="match status" value="1"/>
</dbReference>
<dbReference type="AlphaFoldDB" id="A0AAN1XZW2"/>
<organism evidence="5 6">
    <name type="scientific">Vulcanimicrobium alpinum</name>
    <dbReference type="NCBI Taxonomy" id="3016050"/>
    <lineage>
        <taxon>Bacteria</taxon>
        <taxon>Bacillati</taxon>
        <taxon>Vulcanimicrobiota</taxon>
        <taxon>Vulcanimicrobiia</taxon>
        <taxon>Vulcanimicrobiales</taxon>
        <taxon>Vulcanimicrobiaceae</taxon>
        <taxon>Vulcanimicrobium</taxon>
    </lineage>
</organism>
<gene>
    <name evidence="5" type="ORF">WPS_27990</name>
</gene>
<dbReference type="InterPro" id="IPR039425">
    <property type="entry name" value="RNA_pol_sigma-70-like"/>
</dbReference>
<evidence type="ECO:0000259" key="4">
    <source>
        <dbReference type="Pfam" id="PF08281"/>
    </source>
</evidence>
<evidence type="ECO:0000313" key="6">
    <source>
        <dbReference type="Proteomes" id="UP001317532"/>
    </source>
</evidence>
<dbReference type="InterPro" id="IPR013249">
    <property type="entry name" value="RNA_pol_sigma70_r4_t2"/>
</dbReference>
<evidence type="ECO:0000256" key="2">
    <source>
        <dbReference type="ARBA" id="ARBA00023082"/>
    </source>
</evidence>
<keyword evidence="2" id="KW-0731">Sigma factor</keyword>
<dbReference type="KEGG" id="vab:WPS_27990"/>
<keyword evidence="3" id="KW-0804">Transcription</keyword>
<dbReference type="Pfam" id="PF08281">
    <property type="entry name" value="Sigma70_r4_2"/>
    <property type="match status" value="1"/>
</dbReference>
<dbReference type="InterPro" id="IPR013324">
    <property type="entry name" value="RNA_pol_sigma_r3/r4-like"/>
</dbReference>
<dbReference type="PANTHER" id="PTHR43133:SF62">
    <property type="entry name" value="RNA POLYMERASE SIGMA FACTOR SIGZ"/>
    <property type="match status" value="1"/>
</dbReference>
<accession>A0AAN1XZW2</accession>
<proteinExistence type="predicted"/>
<dbReference type="GO" id="GO:0016987">
    <property type="term" value="F:sigma factor activity"/>
    <property type="evidence" value="ECO:0007669"/>
    <property type="project" value="UniProtKB-KW"/>
</dbReference>
<dbReference type="Gene3D" id="1.10.10.10">
    <property type="entry name" value="Winged helix-like DNA-binding domain superfamily/Winged helix DNA-binding domain"/>
    <property type="match status" value="1"/>
</dbReference>
<dbReference type="GO" id="GO:0006352">
    <property type="term" value="P:DNA-templated transcription initiation"/>
    <property type="evidence" value="ECO:0007669"/>
    <property type="project" value="InterPro"/>
</dbReference>
<dbReference type="PANTHER" id="PTHR43133">
    <property type="entry name" value="RNA POLYMERASE ECF-TYPE SIGMA FACTO"/>
    <property type="match status" value="1"/>
</dbReference>
<dbReference type="InterPro" id="IPR036388">
    <property type="entry name" value="WH-like_DNA-bd_sf"/>
</dbReference>
<protein>
    <recommendedName>
        <fullName evidence="4">RNA polymerase sigma factor 70 region 4 type 2 domain-containing protein</fullName>
    </recommendedName>
</protein>
<dbReference type="NCBIfam" id="TIGR02937">
    <property type="entry name" value="sigma70-ECF"/>
    <property type="match status" value="1"/>
</dbReference>
<dbReference type="SUPFAM" id="SSF88659">
    <property type="entry name" value="Sigma3 and sigma4 domains of RNA polymerase sigma factors"/>
    <property type="match status" value="1"/>
</dbReference>
<dbReference type="RefSeq" id="WP_405054896.1">
    <property type="nucleotide sequence ID" value="NZ_AP025523.1"/>
</dbReference>
<reference evidence="5 6" key="1">
    <citation type="journal article" date="2022" name="ISME Commun">
        <title>Vulcanimicrobium alpinus gen. nov. sp. nov., the first cultivated representative of the candidate phylum 'Eremiobacterota', is a metabolically versatile aerobic anoxygenic phototroph.</title>
        <authorList>
            <person name="Yabe S."/>
            <person name="Muto K."/>
            <person name="Abe K."/>
            <person name="Yokota A."/>
            <person name="Staudigel H."/>
            <person name="Tebo B.M."/>
        </authorList>
    </citation>
    <scope>NUCLEOTIDE SEQUENCE [LARGE SCALE GENOMIC DNA]</scope>
    <source>
        <strain evidence="5 6">WC8-2</strain>
    </source>
</reference>
<feature type="domain" description="RNA polymerase sigma factor 70 region 4 type 2" evidence="4">
    <location>
        <begin position="52"/>
        <end position="103"/>
    </location>
</feature>
<evidence type="ECO:0000256" key="3">
    <source>
        <dbReference type="ARBA" id="ARBA00023163"/>
    </source>
</evidence>
<dbReference type="EMBL" id="AP025523">
    <property type="protein sequence ID" value="BDE07523.1"/>
    <property type="molecule type" value="Genomic_DNA"/>
</dbReference>
<dbReference type="InterPro" id="IPR014284">
    <property type="entry name" value="RNA_pol_sigma-70_dom"/>
</dbReference>
<keyword evidence="1" id="KW-0805">Transcription regulation</keyword>
<evidence type="ECO:0000256" key="1">
    <source>
        <dbReference type="ARBA" id="ARBA00023015"/>
    </source>
</evidence>
<keyword evidence="6" id="KW-1185">Reference proteome</keyword>